<evidence type="ECO:0000259" key="1">
    <source>
        <dbReference type="Pfam" id="PF13614"/>
    </source>
</evidence>
<protein>
    <submittedName>
        <fullName evidence="2">CobQ/CobB/MinD/ParA nucleotide binding domain protein</fullName>
    </submittedName>
</protein>
<dbReference type="InterPro" id="IPR050678">
    <property type="entry name" value="DNA_Partitioning_ATPase"/>
</dbReference>
<accession>U2TFL4</accession>
<dbReference type="PANTHER" id="PTHR13696">
    <property type="entry name" value="P-LOOP CONTAINING NUCLEOSIDE TRIPHOSPHATE HYDROLASE"/>
    <property type="match status" value="1"/>
</dbReference>
<dbReference type="PATRIC" id="fig|1358026.3.peg.134"/>
<reference evidence="2 3" key="1">
    <citation type="submission" date="2013-08" db="EMBL/GenBank/DDBJ databases">
        <authorList>
            <person name="Weinstock G."/>
            <person name="Sodergren E."/>
            <person name="Wylie T."/>
            <person name="Fulton L."/>
            <person name="Fulton R."/>
            <person name="Fronick C."/>
            <person name="O'Laughlin M."/>
            <person name="Godfrey J."/>
            <person name="Miner T."/>
            <person name="Herter B."/>
            <person name="Appelbaum E."/>
            <person name="Cordes M."/>
            <person name="Lek S."/>
            <person name="Wollam A."/>
            <person name="Pepin K.H."/>
            <person name="Palsikar V.B."/>
            <person name="Mitreva M."/>
            <person name="Wilson R.K."/>
        </authorList>
    </citation>
    <scope>NUCLEOTIDE SEQUENCE [LARGE SCALE GENOMIC DNA]</scope>
    <source>
        <strain evidence="2 3">ATCC 14665</strain>
    </source>
</reference>
<dbReference type="EMBL" id="AWVQ01000011">
    <property type="protein sequence ID" value="ERK73472.1"/>
    <property type="molecule type" value="Genomic_DNA"/>
</dbReference>
<dbReference type="SUPFAM" id="SSF52540">
    <property type="entry name" value="P-loop containing nucleoside triphosphate hydrolases"/>
    <property type="match status" value="1"/>
</dbReference>
<dbReference type="AlphaFoldDB" id="U2TFL4"/>
<dbReference type="HOGENOM" id="CLU_037612_1_1_11"/>
<comment type="caution">
    <text evidence="2">The sequence shown here is derived from an EMBL/GenBank/DDBJ whole genome shotgun (WGS) entry which is preliminary data.</text>
</comment>
<dbReference type="InterPro" id="IPR027417">
    <property type="entry name" value="P-loop_NTPase"/>
</dbReference>
<dbReference type="Pfam" id="PF13614">
    <property type="entry name" value="AAA_31"/>
    <property type="match status" value="1"/>
</dbReference>
<dbReference type="InterPro" id="IPR025669">
    <property type="entry name" value="AAA_dom"/>
</dbReference>
<dbReference type="CDD" id="cd02042">
    <property type="entry name" value="ParAB_family"/>
    <property type="match status" value="1"/>
</dbReference>
<name>U2TFL4_LEIAQ</name>
<sequence>MEVTNVTARIFALCNQKGGVGKSTTTFHLARAAVRAGRRVLAVDNDPQGNLTTIAAAEDVGEDQAGLADALSSRAPETIRDVIVPGVWPGLDVVPTSGVTLGYVRDELVIAGAGREGRLREALASVVDDYDLILIDCAPSLDQLTINGLTAADAVVVVTESKLFSANGLGQLLDTIENVRAYYNPGLSVAGVIVNKHEEKTVSGRTWLDELGQAITARGLRMLSPVVPKRVVISDAAEAARGLDEWGGSEATELGAIYADHLTAIEGAAS</sequence>
<evidence type="ECO:0000313" key="2">
    <source>
        <dbReference type="EMBL" id="ERK73472.1"/>
    </source>
</evidence>
<dbReference type="Proteomes" id="UP000016605">
    <property type="component" value="Unassembled WGS sequence"/>
</dbReference>
<evidence type="ECO:0000313" key="3">
    <source>
        <dbReference type="Proteomes" id="UP000016605"/>
    </source>
</evidence>
<gene>
    <name evidence="2" type="ORF">N136_00155</name>
</gene>
<proteinExistence type="predicted"/>
<dbReference type="PANTHER" id="PTHR13696:SF99">
    <property type="entry name" value="COBYRINIC ACID AC-DIAMIDE SYNTHASE"/>
    <property type="match status" value="1"/>
</dbReference>
<dbReference type="Gene3D" id="3.40.50.300">
    <property type="entry name" value="P-loop containing nucleotide triphosphate hydrolases"/>
    <property type="match status" value="1"/>
</dbReference>
<organism evidence="2 3">
    <name type="scientific">Leifsonia aquatica ATCC 14665</name>
    <dbReference type="NCBI Taxonomy" id="1358026"/>
    <lineage>
        <taxon>Bacteria</taxon>
        <taxon>Bacillati</taxon>
        <taxon>Actinomycetota</taxon>
        <taxon>Actinomycetes</taxon>
        <taxon>Micrococcales</taxon>
        <taxon>Microbacteriaceae</taxon>
        <taxon>Leifsonia</taxon>
    </lineage>
</organism>
<feature type="domain" description="AAA" evidence="1">
    <location>
        <begin position="9"/>
        <end position="188"/>
    </location>
</feature>